<evidence type="ECO:0000256" key="1">
    <source>
        <dbReference type="ARBA" id="ARBA00004123"/>
    </source>
</evidence>
<comment type="caution">
    <text evidence="10">The sequence shown here is derived from an EMBL/GenBank/DDBJ whole genome shotgun (WGS) entry which is preliminary data.</text>
</comment>
<keyword evidence="6" id="KW-0862">Zinc</keyword>
<keyword evidence="7" id="KW-0539">Nucleus</keyword>
<dbReference type="EMBL" id="VZSW01001536">
    <property type="protein sequence ID" value="NXY37831.1"/>
    <property type="molecule type" value="Genomic_DNA"/>
</dbReference>
<evidence type="ECO:0000256" key="6">
    <source>
        <dbReference type="ARBA" id="ARBA00022833"/>
    </source>
</evidence>
<feature type="non-terminal residue" evidence="10">
    <location>
        <position position="106"/>
    </location>
</feature>
<dbReference type="GO" id="GO:0008270">
    <property type="term" value="F:zinc ion binding"/>
    <property type="evidence" value="ECO:0007669"/>
    <property type="project" value="UniProtKB-KW"/>
</dbReference>
<dbReference type="SUPFAM" id="SSF57667">
    <property type="entry name" value="beta-beta-alpha zinc fingers"/>
    <property type="match status" value="2"/>
</dbReference>
<evidence type="ECO:0000256" key="2">
    <source>
        <dbReference type="ARBA" id="ARBA00006991"/>
    </source>
</evidence>
<keyword evidence="11" id="KW-1185">Reference proteome</keyword>
<dbReference type="Pfam" id="PF00096">
    <property type="entry name" value="zf-C2H2"/>
    <property type="match status" value="2"/>
</dbReference>
<evidence type="ECO:0000256" key="5">
    <source>
        <dbReference type="ARBA" id="ARBA00022771"/>
    </source>
</evidence>
<dbReference type="GO" id="GO:0000978">
    <property type="term" value="F:RNA polymerase II cis-regulatory region sequence-specific DNA binding"/>
    <property type="evidence" value="ECO:0007669"/>
    <property type="project" value="TreeGrafter"/>
</dbReference>
<dbReference type="GO" id="GO:0045892">
    <property type="term" value="P:negative regulation of DNA-templated transcription"/>
    <property type="evidence" value="ECO:0007669"/>
    <property type="project" value="UniProtKB-ARBA"/>
</dbReference>
<dbReference type="Proteomes" id="UP000572837">
    <property type="component" value="Unassembled WGS sequence"/>
</dbReference>
<dbReference type="AlphaFoldDB" id="A0A7L4JA15"/>
<dbReference type="PANTHER" id="PTHR23226">
    <property type="entry name" value="ZINC FINGER AND SCAN DOMAIN-CONTAINING"/>
    <property type="match status" value="1"/>
</dbReference>
<protein>
    <submittedName>
        <fullName evidence="10">ZNF22 protein</fullName>
    </submittedName>
</protein>
<dbReference type="PROSITE" id="PS00028">
    <property type="entry name" value="ZINC_FINGER_C2H2_1"/>
    <property type="match status" value="1"/>
</dbReference>
<name>A0A7L4JA15_9PASS</name>
<evidence type="ECO:0000256" key="3">
    <source>
        <dbReference type="ARBA" id="ARBA00022723"/>
    </source>
</evidence>
<feature type="non-terminal residue" evidence="10">
    <location>
        <position position="1"/>
    </location>
</feature>
<organism evidence="10 11">
    <name type="scientific">Pomatorhinus ruficollis</name>
    <name type="common">streak-breasted scimitar babbler</name>
    <dbReference type="NCBI Taxonomy" id="932028"/>
    <lineage>
        <taxon>Eukaryota</taxon>
        <taxon>Metazoa</taxon>
        <taxon>Chordata</taxon>
        <taxon>Craniata</taxon>
        <taxon>Vertebrata</taxon>
        <taxon>Euteleostomi</taxon>
        <taxon>Archelosauria</taxon>
        <taxon>Archosauria</taxon>
        <taxon>Dinosauria</taxon>
        <taxon>Saurischia</taxon>
        <taxon>Theropoda</taxon>
        <taxon>Coelurosauria</taxon>
        <taxon>Aves</taxon>
        <taxon>Neognathae</taxon>
        <taxon>Neoaves</taxon>
        <taxon>Telluraves</taxon>
        <taxon>Australaves</taxon>
        <taxon>Passeriformes</taxon>
        <taxon>Sylvioidea</taxon>
        <taxon>Timaliidae</taxon>
        <taxon>Pomatorhinus</taxon>
    </lineage>
</organism>
<proteinExistence type="inferred from homology"/>
<evidence type="ECO:0000256" key="7">
    <source>
        <dbReference type="ARBA" id="ARBA00023242"/>
    </source>
</evidence>
<comment type="subcellular location">
    <subcellularLocation>
        <location evidence="1">Nucleus</location>
    </subcellularLocation>
</comment>
<evidence type="ECO:0000313" key="11">
    <source>
        <dbReference type="Proteomes" id="UP000572837"/>
    </source>
</evidence>
<dbReference type="FunFam" id="3.30.160.60:FF:000249">
    <property type="entry name" value="Zinc finger protein 154"/>
    <property type="match status" value="1"/>
</dbReference>
<keyword evidence="3" id="KW-0479">Metal-binding</keyword>
<evidence type="ECO:0000256" key="8">
    <source>
        <dbReference type="PROSITE-ProRule" id="PRU00042"/>
    </source>
</evidence>
<feature type="domain" description="C2H2-type" evidence="9">
    <location>
        <begin position="63"/>
        <end position="90"/>
    </location>
</feature>
<evidence type="ECO:0000313" key="10">
    <source>
        <dbReference type="EMBL" id="NXY37831.1"/>
    </source>
</evidence>
<dbReference type="Gene3D" id="3.30.160.60">
    <property type="entry name" value="Classic Zinc Finger"/>
    <property type="match status" value="3"/>
</dbReference>
<reference evidence="10 11" key="1">
    <citation type="submission" date="2020-02" db="EMBL/GenBank/DDBJ databases">
        <title>Bird 10,000 Genomes (B10K) Project - Family phase.</title>
        <authorList>
            <person name="Zhang G."/>
        </authorList>
    </citation>
    <scope>NUCLEOTIDE SEQUENCE [LARGE SCALE GENOMIC DNA]</scope>
    <source>
        <strain evidence="10">B10K-IZ-033-81</strain>
        <tissue evidence="10">Muscle</tissue>
    </source>
</reference>
<gene>
    <name evidence="10" type="primary">Znf22_0</name>
    <name evidence="10" type="ORF">PORRUF_R15047</name>
</gene>
<dbReference type="FunFam" id="3.30.160.60:FF:001049">
    <property type="entry name" value="zinc finger protein 319"/>
    <property type="match status" value="1"/>
</dbReference>
<evidence type="ECO:0000256" key="4">
    <source>
        <dbReference type="ARBA" id="ARBA00022737"/>
    </source>
</evidence>
<dbReference type="InterPro" id="IPR013087">
    <property type="entry name" value="Znf_C2H2_type"/>
</dbReference>
<evidence type="ECO:0000259" key="9">
    <source>
        <dbReference type="PROSITE" id="PS50157"/>
    </source>
</evidence>
<dbReference type="GO" id="GO:0000981">
    <property type="term" value="F:DNA-binding transcription factor activity, RNA polymerase II-specific"/>
    <property type="evidence" value="ECO:0007669"/>
    <property type="project" value="TreeGrafter"/>
</dbReference>
<dbReference type="InterPro" id="IPR036236">
    <property type="entry name" value="Znf_C2H2_sf"/>
</dbReference>
<dbReference type="PROSITE" id="PS50157">
    <property type="entry name" value="ZINC_FINGER_C2H2_2"/>
    <property type="match status" value="2"/>
</dbReference>
<dbReference type="GO" id="GO:0005634">
    <property type="term" value="C:nucleus"/>
    <property type="evidence" value="ECO:0007669"/>
    <property type="project" value="UniProtKB-SubCell"/>
</dbReference>
<keyword evidence="5 8" id="KW-0863">Zinc-finger</keyword>
<accession>A0A7L4JA15</accession>
<comment type="similarity">
    <text evidence="2">Belongs to the krueppel C2H2-type zinc-finger protein family.</text>
</comment>
<keyword evidence="4" id="KW-0677">Repeat</keyword>
<dbReference type="PANTHER" id="PTHR23226:SF366">
    <property type="entry name" value="ZINC FINGER PROTEIN ZFP2"/>
    <property type="match status" value="1"/>
</dbReference>
<feature type="domain" description="C2H2-type" evidence="9">
    <location>
        <begin position="91"/>
        <end position="106"/>
    </location>
</feature>
<sequence length="106" mass="12033">PMPGRWLEIQPELRAGGEASGWGEAPQVLGMWEELQESSSLIQHHRIHTREKPYKCGECGRPYECGKCGKNFSESSSLIQHHRIHTREKPYKCGECGKGFSQNSHL</sequence>